<dbReference type="PRINTS" id="PR00032">
    <property type="entry name" value="HTHARAC"/>
</dbReference>
<evidence type="ECO:0000256" key="1">
    <source>
        <dbReference type="ARBA" id="ARBA00023015"/>
    </source>
</evidence>
<evidence type="ECO:0000256" key="2">
    <source>
        <dbReference type="ARBA" id="ARBA00023125"/>
    </source>
</evidence>
<dbReference type="PANTHER" id="PTHR43280:SF28">
    <property type="entry name" value="HTH-TYPE TRANSCRIPTIONAL ACTIVATOR RHAS"/>
    <property type="match status" value="1"/>
</dbReference>
<evidence type="ECO:0000313" key="5">
    <source>
        <dbReference type="EMBL" id="MFD0868983.1"/>
    </source>
</evidence>
<evidence type="ECO:0000256" key="3">
    <source>
        <dbReference type="ARBA" id="ARBA00023163"/>
    </source>
</evidence>
<dbReference type="SUPFAM" id="SSF51182">
    <property type="entry name" value="RmlC-like cupins"/>
    <property type="match status" value="1"/>
</dbReference>
<dbReference type="SUPFAM" id="SSF46689">
    <property type="entry name" value="Homeodomain-like"/>
    <property type="match status" value="2"/>
</dbReference>
<keyword evidence="6" id="KW-1185">Reference proteome</keyword>
<keyword evidence="1" id="KW-0805">Transcription regulation</keyword>
<organism evidence="5 6">
    <name type="scientific">Paenibacillus residui</name>
    <dbReference type="NCBI Taxonomy" id="629724"/>
    <lineage>
        <taxon>Bacteria</taxon>
        <taxon>Bacillati</taxon>
        <taxon>Bacillota</taxon>
        <taxon>Bacilli</taxon>
        <taxon>Bacillales</taxon>
        <taxon>Paenibacillaceae</taxon>
        <taxon>Paenibacillus</taxon>
    </lineage>
</organism>
<dbReference type="InterPro" id="IPR003313">
    <property type="entry name" value="AraC-bd"/>
</dbReference>
<feature type="domain" description="HTH araC/xylS-type" evidence="4">
    <location>
        <begin position="190"/>
        <end position="288"/>
    </location>
</feature>
<dbReference type="Proteomes" id="UP001597120">
    <property type="component" value="Unassembled WGS sequence"/>
</dbReference>
<dbReference type="Gene3D" id="2.60.120.10">
    <property type="entry name" value="Jelly Rolls"/>
    <property type="match status" value="1"/>
</dbReference>
<keyword evidence="3" id="KW-0804">Transcription</keyword>
<proteinExistence type="predicted"/>
<keyword evidence="2" id="KW-0238">DNA-binding</keyword>
<name>A0ABW3D9M2_9BACL</name>
<dbReference type="InterPro" id="IPR009057">
    <property type="entry name" value="Homeodomain-like_sf"/>
</dbReference>
<dbReference type="InterPro" id="IPR018060">
    <property type="entry name" value="HTH_AraC"/>
</dbReference>
<evidence type="ECO:0000313" key="6">
    <source>
        <dbReference type="Proteomes" id="UP001597120"/>
    </source>
</evidence>
<reference evidence="6" key="1">
    <citation type="journal article" date="2019" name="Int. J. Syst. Evol. Microbiol.">
        <title>The Global Catalogue of Microorganisms (GCM) 10K type strain sequencing project: providing services to taxonomists for standard genome sequencing and annotation.</title>
        <authorList>
            <consortium name="The Broad Institute Genomics Platform"/>
            <consortium name="The Broad Institute Genome Sequencing Center for Infectious Disease"/>
            <person name="Wu L."/>
            <person name="Ma J."/>
        </authorList>
    </citation>
    <scope>NUCLEOTIDE SEQUENCE [LARGE SCALE GENOMIC DNA]</scope>
    <source>
        <strain evidence="6">CCUG 57263</strain>
    </source>
</reference>
<dbReference type="RefSeq" id="WP_379287179.1">
    <property type="nucleotide sequence ID" value="NZ_JBHTIU010000027.1"/>
</dbReference>
<dbReference type="InterPro" id="IPR011051">
    <property type="entry name" value="RmlC_Cupin_sf"/>
</dbReference>
<dbReference type="SMART" id="SM00342">
    <property type="entry name" value="HTH_ARAC"/>
    <property type="match status" value="1"/>
</dbReference>
<comment type="caution">
    <text evidence="5">The sequence shown here is derived from an EMBL/GenBank/DDBJ whole genome shotgun (WGS) entry which is preliminary data.</text>
</comment>
<dbReference type="Pfam" id="PF02311">
    <property type="entry name" value="AraC_binding"/>
    <property type="match status" value="1"/>
</dbReference>
<dbReference type="InterPro" id="IPR014710">
    <property type="entry name" value="RmlC-like_jellyroll"/>
</dbReference>
<dbReference type="PROSITE" id="PS01124">
    <property type="entry name" value="HTH_ARAC_FAMILY_2"/>
    <property type="match status" value="1"/>
</dbReference>
<evidence type="ECO:0000259" key="4">
    <source>
        <dbReference type="PROSITE" id="PS01124"/>
    </source>
</evidence>
<dbReference type="Pfam" id="PF12833">
    <property type="entry name" value="HTH_18"/>
    <property type="match status" value="1"/>
</dbReference>
<dbReference type="PANTHER" id="PTHR43280">
    <property type="entry name" value="ARAC-FAMILY TRANSCRIPTIONAL REGULATOR"/>
    <property type="match status" value="1"/>
</dbReference>
<dbReference type="Gene3D" id="1.10.10.60">
    <property type="entry name" value="Homeodomain-like"/>
    <property type="match status" value="2"/>
</dbReference>
<gene>
    <name evidence="5" type="ORF">ACFQ03_07460</name>
</gene>
<dbReference type="EMBL" id="JBHTIU010000027">
    <property type="protein sequence ID" value="MFD0868983.1"/>
    <property type="molecule type" value="Genomic_DNA"/>
</dbReference>
<protein>
    <submittedName>
        <fullName evidence="5">Helix-turn-helix domain-containing protein</fullName>
    </submittedName>
</protein>
<dbReference type="InterPro" id="IPR020449">
    <property type="entry name" value="Tscrpt_reg_AraC-type_HTH"/>
</dbReference>
<accession>A0ABW3D9M2</accession>
<sequence length="297" mass="34600">MHYVRLRLKEEFTVNQIISFHYSELPKNSFFPGEKHDFWEFLYMDKGEAEITAGKHTLHLRQGDLVFYTPNEIHSLKGNGHSAPNIMIVCFECHSPAMNYFKDKCFHLGDRERAILSSLLHEGRLAFDRSYGNKSALLVKRSPAEFGSEQMVKIYLEWLLIQLFRNDNLLSREPRLSTGAKEKTEASIANSVMRYMENHLSGNPTLEEICRHAHVGATRLKLLFKKETGYTLSEYQNKLKIDKAKQYIREETMNYTQIAEKLGYSSVHYFSRHFKKCTGMSPSEYDKSIKARALDFF</sequence>